<accession>K0T5B3</accession>
<protein>
    <submittedName>
        <fullName evidence="2">Uncharacterized protein</fullName>
    </submittedName>
</protein>
<organism evidence="2 3">
    <name type="scientific">Thalassiosira oceanica</name>
    <name type="common">Marine diatom</name>
    <dbReference type="NCBI Taxonomy" id="159749"/>
    <lineage>
        <taxon>Eukaryota</taxon>
        <taxon>Sar</taxon>
        <taxon>Stramenopiles</taxon>
        <taxon>Ochrophyta</taxon>
        <taxon>Bacillariophyta</taxon>
        <taxon>Coscinodiscophyceae</taxon>
        <taxon>Thalassiosirophycidae</taxon>
        <taxon>Thalassiosirales</taxon>
        <taxon>Thalassiosiraceae</taxon>
        <taxon>Thalassiosira</taxon>
    </lineage>
</organism>
<comment type="caution">
    <text evidence="2">The sequence shown here is derived from an EMBL/GenBank/DDBJ whole genome shotgun (WGS) entry which is preliminary data.</text>
</comment>
<feature type="region of interest" description="Disordered" evidence="1">
    <location>
        <begin position="132"/>
        <end position="154"/>
    </location>
</feature>
<evidence type="ECO:0000313" key="3">
    <source>
        <dbReference type="Proteomes" id="UP000266841"/>
    </source>
</evidence>
<gene>
    <name evidence="2" type="ORF">THAOC_05589</name>
</gene>
<reference evidence="2 3" key="1">
    <citation type="journal article" date="2012" name="Genome Biol.">
        <title>Genome and low-iron response of an oceanic diatom adapted to chronic iron limitation.</title>
        <authorList>
            <person name="Lommer M."/>
            <person name="Specht M."/>
            <person name="Roy A.S."/>
            <person name="Kraemer L."/>
            <person name="Andreson R."/>
            <person name="Gutowska M.A."/>
            <person name="Wolf J."/>
            <person name="Bergner S.V."/>
            <person name="Schilhabel M.B."/>
            <person name="Klostermeier U.C."/>
            <person name="Beiko R.G."/>
            <person name="Rosenstiel P."/>
            <person name="Hippler M."/>
            <person name="Laroche J."/>
        </authorList>
    </citation>
    <scope>NUCLEOTIDE SEQUENCE [LARGE SCALE GENOMIC DNA]</scope>
    <source>
        <strain evidence="2 3">CCMP1005</strain>
    </source>
</reference>
<dbReference type="EMBL" id="AGNL01005226">
    <property type="protein sequence ID" value="EJK72840.1"/>
    <property type="molecule type" value="Genomic_DNA"/>
</dbReference>
<name>K0T5B3_THAOC</name>
<dbReference type="Proteomes" id="UP000266841">
    <property type="component" value="Unassembled WGS sequence"/>
</dbReference>
<proteinExistence type="predicted"/>
<evidence type="ECO:0000313" key="2">
    <source>
        <dbReference type="EMBL" id="EJK72840.1"/>
    </source>
</evidence>
<sequence length="154" mass="17195">YESRIKELEQSLYDVAKAMDNADEKAKILGTERSEDYQSAKTKEASKAYGDSLDELTEARSKADDASVAYQESVNEVRVASQAINDARLGAPTTGMSIAREAILFLSLIPPFCRYISRSRCQYGVWHHHATHNHPTNGAPEEQDEESKQHQPPV</sequence>
<dbReference type="AlphaFoldDB" id="K0T5B3"/>
<evidence type="ECO:0000256" key="1">
    <source>
        <dbReference type="SAM" id="MobiDB-lite"/>
    </source>
</evidence>
<feature type="non-terminal residue" evidence="2">
    <location>
        <position position="1"/>
    </location>
</feature>
<keyword evidence="3" id="KW-1185">Reference proteome</keyword>